<dbReference type="Gene3D" id="3.40.50.720">
    <property type="entry name" value="NAD(P)-binding Rossmann-like Domain"/>
    <property type="match status" value="1"/>
</dbReference>
<evidence type="ECO:0000313" key="5">
    <source>
        <dbReference type="Proteomes" id="UP000194127"/>
    </source>
</evidence>
<keyword evidence="5" id="KW-1185">Reference proteome</keyword>
<dbReference type="InterPro" id="IPR036291">
    <property type="entry name" value="NAD(P)-bd_dom_sf"/>
</dbReference>
<sequence length="223" mass="24747">SCLVLGGTGAAGSRLLQEVLASPRFTRVGEYGRRVTPPEQMTRGHEKLEQRVIDFEQLDKADLREGHWDVIFIALGKSSRTAGSWVDFEKVDREYVVNAAQAAKSHDPTHAQRLVYISVSSRSTILMAPVVCRSKGLTERKLANMGYHEVIIFRPGGFGEVHRDPPRPLEYTMGSVLFNASYACAHRAALYPQHHIRHIVPRDGQPPRLHSGTPSLLSAARSS</sequence>
<accession>A0A1X6N2H9</accession>
<name>A0A1X6N2H9_9APHY</name>
<feature type="region of interest" description="Disordered" evidence="3">
    <location>
        <begin position="200"/>
        <end position="223"/>
    </location>
</feature>
<organism evidence="4 5">
    <name type="scientific">Postia placenta MAD-698-R-SB12</name>
    <dbReference type="NCBI Taxonomy" id="670580"/>
    <lineage>
        <taxon>Eukaryota</taxon>
        <taxon>Fungi</taxon>
        <taxon>Dikarya</taxon>
        <taxon>Basidiomycota</taxon>
        <taxon>Agaricomycotina</taxon>
        <taxon>Agaricomycetes</taxon>
        <taxon>Polyporales</taxon>
        <taxon>Adustoporiaceae</taxon>
        <taxon>Rhodonia</taxon>
    </lineage>
</organism>
<comment type="subcellular location">
    <subcellularLocation>
        <location evidence="1">Mitochondrion outer membrane</location>
        <topology evidence="1">Peripheral membrane protein</topology>
    </subcellularLocation>
</comment>
<dbReference type="EMBL" id="KZ110596">
    <property type="protein sequence ID" value="OSX62676.1"/>
    <property type="molecule type" value="Genomic_DNA"/>
</dbReference>
<dbReference type="GO" id="GO:0005741">
    <property type="term" value="C:mitochondrial outer membrane"/>
    <property type="evidence" value="ECO:0007669"/>
    <property type="project" value="UniProtKB-SubCell"/>
</dbReference>
<dbReference type="Proteomes" id="UP000194127">
    <property type="component" value="Unassembled WGS sequence"/>
</dbReference>
<dbReference type="AlphaFoldDB" id="A0A1X6N2H9"/>
<dbReference type="PANTHER" id="PTHR14097">
    <property type="entry name" value="OXIDOREDUCTASE HTATIP2"/>
    <property type="match status" value="1"/>
</dbReference>
<gene>
    <name evidence="4" type="ORF">POSPLADRAFT_1141564</name>
</gene>
<feature type="non-terminal residue" evidence="4">
    <location>
        <position position="1"/>
    </location>
</feature>
<reference evidence="4 5" key="1">
    <citation type="submission" date="2017-04" db="EMBL/GenBank/DDBJ databases">
        <title>Genome Sequence of the Model Brown-Rot Fungus Postia placenta SB12.</title>
        <authorList>
            <consortium name="DOE Joint Genome Institute"/>
            <person name="Gaskell J."/>
            <person name="Kersten P."/>
            <person name="Larrondo L.F."/>
            <person name="Canessa P."/>
            <person name="Martinez D."/>
            <person name="Hibbett D."/>
            <person name="Schmoll M."/>
            <person name="Kubicek C.P."/>
            <person name="Martinez A.T."/>
            <person name="Yadav J."/>
            <person name="Master E."/>
            <person name="Magnuson J.K."/>
            <person name="James T."/>
            <person name="Yaver D."/>
            <person name="Berka R."/>
            <person name="Labutti K."/>
            <person name="Lipzen A."/>
            <person name="Aerts A."/>
            <person name="Barry K."/>
            <person name="Henrissat B."/>
            <person name="Blanchette R."/>
            <person name="Grigoriev I."/>
            <person name="Cullen D."/>
        </authorList>
    </citation>
    <scope>NUCLEOTIDE SEQUENCE [LARGE SCALE GENOMIC DNA]</scope>
    <source>
        <strain evidence="4 5">MAD-698-R-SB12</strain>
    </source>
</reference>
<comment type="similarity">
    <text evidence="2">Belongs to the FMP52 family.</text>
</comment>
<evidence type="ECO:0000256" key="2">
    <source>
        <dbReference type="ARBA" id="ARBA00006617"/>
    </source>
</evidence>
<dbReference type="RefSeq" id="XP_024339470.1">
    <property type="nucleotide sequence ID" value="XM_024485314.1"/>
</dbReference>
<feature type="compositionally biased region" description="Polar residues" evidence="3">
    <location>
        <begin position="212"/>
        <end position="223"/>
    </location>
</feature>
<protein>
    <recommendedName>
        <fullName evidence="6">NAD(P)-binding domain-containing protein</fullName>
    </recommendedName>
</protein>
<dbReference type="SUPFAM" id="SSF51735">
    <property type="entry name" value="NAD(P)-binding Rossmann-fold domains"/>
    <property type="match status" value="1"/>
</dbReference>
<dbReference type="STRING" id="670580.A0A1X6N2H9"/>
<dbReference type="GeneID" id="36330263"/>
<proteinExistence type="inferred from homology"/>
<dbReference type="GO" id="GO:0051170">
    <property type="term" value="P:import into nucleus"/>
    <property type="evidence" value="ECO:0007669"/>
    <property type="project" value="TreeGrafter"/>
</dbReference>
<evidence type="ECO:0000256" key="3">
    <source>
        <dbReference type="SAM" id="MobiDB-lite"/>
    </source>
</evidence>
<dbReference type="OrthoDB" id="430436at2759"/>
<evidence type="ECO:0000256" key="1">
    <source>
        <dbReference type="ARBA" id="ARBA00004450"/>
    </source>
</evidence>
<dbReference type="PANTHER" id="PTHR14097:SF7">
    <property type="entry name" value="OXIDOREDUCTASE HTATIP2"/>
    <property type="match status" value="1"/>
</dbReference>
<evidence type="ECO:0000313" key="4">
    <source>
        <dbReference type="EMBL" id="OSX62676.1"/>
    </source>
</evidence>
<evidence type="ECO:0008006" key="6">
    <source>
        <dbReference type="Google" id="ProtNLM"/>
    </source>
</evidence>